<keyword evidence="2" id="KW-1185">Reference proteome</keyword>
<comment type="caution">
    <text evidence="1">The sequence shown here is derived from an EMBL/GenBank/DDBJ whole genome shotgun (WGS) entry which is preliminary data.</text>
</comment>
<dbReference type="EMBL" id="JAKWJU010000002">
    <property type="protein sequence ID" value="MCH6160676.1"/>
    <property type="molecule type" value="Genomic_DNA"/>
</dbReference>
<gene>
    <name evidence="1" type="ORF">MMA15_09740</name>
</gene>
<evidence type="ECO:0000313" key="2">
    <source>
        <dbReference type="Proteomes" id="UP001166784"/>
    </source>
</evidence>
<protein>
    <submittedName>
        <fullName evidence="1">Uncharacterized protein</fullName>
    </submittedName>
</protein>
<organism evidence="1 2">
    <name type="scientific">Streptomyces marispadix</name>
    <dbReference type="NCBI Taxonomy" id="2922868"/>
    <lineage>
        <taxon>Bacteria</taxon>
        <taxon>Bacillati</taxon>
        <taxon>Actinomycetota</taxon>
        <taxon>Actinomycetes</taxon>
        <taxon>Kitasatosporales</taxon>
        <taxon>Streptomycetaceae</taxon>
        <taxon>Streptomyces</taxon>
    </lineage>
</organism>
<dbReference type="RefSeq" id="WP_241058718.1">
    <property type="nucleotide sequence ID" value="NZ_JAKWJU010000002.1"/>
</dbReference>
<name>A0ABS9SWQ4_9ACTN</name>
<dbReference type="Proteomes" id="UP001166784">
    <property type="component" value="Unassembled WGS sequence"/>
</dbReference>
<sequence length="68" mass="7041">MFAVRRGAKGLRALPEVVAWWVALTGLWLMLISTVDAVEAAVGAVAAVPAAVGARAARLAARREVGTE</sequence>
<accession>A0ABS9SWQ4</accession>
<proteinExistence type="predicted"/>
<evidence type="ECO:0000313" key="1">
    <source>
        <dbReference type="EMBL" id="MCH6160676.1"/>
    </source>
</evidence>
<reference evidence="1" key="2">
    <citation type="journal article" date="2023" name="Int. J. Syst. Evol. Microbiol.">
        <title>Streptomyces marispadix sp. nov., isolated from marine beach sediment of the Northern Coast of Portugal.</title>
        <authorList>
            <person name="dos Santos J.D.N."/>
            <person name="Vitorino I.R."/>
            <person name="Kallscheuer N."/>
            <person name="Srivastava A."/>
            <person name="Krautwurst S."/>
            <person name="Marz M."/>
            <person name="Jogler C."/>
            <person name="Lobo Da Cunha A."/>
            <person name="Catita J."/>
            <person name="Goncalves H."/>
            <person name="Gonzalez I."/>
            <person name="Reyes F."/>
            <person name="Lage O.M."/>
        </authorList>
    </citation>
    <scope>NUCLEOTIDE SEQUENCE</scope>
    <source>
        <strain evidence="1">M600PL45_2</strain>
    </source>
</reference>
<reference evidence="1" key="1">
    <citation type="submission" date="2022-03" db="EMBL/GenBank/DDBJ databases">
        <authorList>
            <person name="Santos J.D.N."/>
            <person name="Kallscheuer N."/>
            <person name="Jogler C."/>
            <person name="Lage O.M."/>
        </authorList>
    </citation>
    <scope>NUCLEOTIDE SEQUENCE</scope>
    <source>
        <strain evidence="1">M600PL45_2</strain>
    </source>
</reference>